<reference evidence="1 2" key="1">
    <citation type="submission" date="2018-09" db="EMBL/GenBank/DDBJ databases">
        <title>Genomic investigation of the strawberry pathogen Phytophthora fragariae indicates pathogenicity is determined by transcriptional variation in three key races.</title>
        <authorList>
            <person name="Adams T.M."/>
            <person name="Armitage A.D."/>
            <person name="Sobczyk M.K."/>
            <person name="Bates H.J."/>
            <person name="Dunwell J.M."/>
            <person name="Nellist C.F."/>
            <person name="Harrison R.J."/>
        </authorList>
    </citation>
    <scope>NUCLEOTIDE SEQUENCE [LARGE SCALE GENOMIC DNA]</scope>
    <source>
        <strain evidence="1 2">NOV-77</strain>
    </source>
</reference>
<evidence type="ECO:0000313" key="2">
    <source>
        <dbReference type="Proteomes" id="UP000486351"/>
    </source>
</evidence>
<organism evidence="1 2">
    <name type="scientific">Phytophthora fragariae</name>
    <dbReference type="NCBI Taxonomy" id="53985"/>
    <lineage>
        <taxon>Eukaryota</taxon>
        <taxon>Sar</taxon>
        <taxon>Stramenopiles</taxon>
        <taxon>Oomycota</taxon>
        <taxon>Peronosporomycetes</taxon>
        <taxon>Peronosporales</taxon>
        <taxon>Peronosporaceae</taxon>
        <taxon>Phytophthora</taxon>
    </lineage>
</organism>
<evidence type="ECO:0000313" key="1">
    <source>
        <dbReference type="EMBL" id="KAE9342243.1"/>
    </source>
</evidence>
<sequence>MTFSNTQCLLVLFPVAATPSSPIALYLSFIFITHSAGTEWALSYNVNPWNNTYTRLLYLGQRCRAAPDIVADLVTAAACIIPPRLIVLAPFTCSLKYAAIALLSSSLTSPPPFGPVLAEGGRILRVNDPALSPRLGFRFVPLVKSKTSFGRMHERPACRYNGGGLTWSVISRVS</sequence>
<name>A0A6G0RVW5_9STRA</name>
<gene>
    <name evidence="1" type="ORF">PF008_g10248</name>
</gene>
<dbReference type="EMBL" id="QXFY01000512">
    <property type="protein sequence ID" value="KAE9342243.1"/>
    <property type="molecule type" value="Genomic_DNA"/>
</dbReference>
<dbReference type="Proteomes" id="UP000486351">
    <property type="component" value="Unassembled WGS sequence"/>
</dbReference>
<protein>
    <submittedName>
        <fullName evidence="1">Uncharacterized protein</fullName>
    </submittedName>
</protein>
<comment type="caution">
    <text evidence="1">The sequence shown here is derived from an EMBL/GenBank/DDBJ whole genome shotgun (WGS) entry which is preliminary data.</text>
</comment>
<dbReference type="AlphaFoldDB" id="A0A6G0RVW5"/>
<proteinExistence type="predicted"/>
<accession>A0A6G0RVW5</accession>